<dbReference type="InterPro" id="IPR013057">
    <property type="entry name" value="AA_transpt_TM"/>
</dbReference>
<keyword evidence="2 6" id="KW-0812">Transmembrane</keyword>
<feature type="transmembrane region" description="Helical" evidence="6">
    <location>
        <begin position="223"/>
        <end position="243"/>
    </location>
</feature>
<evidence type="ECO:0000256" key="5">
    <source>
        <dbReference type="SAM" id="MobiDB-lite"/>
    </source>
</evidence>
<accession>A0AAV2TD71</accession>
<comment type="subcellular location">
    <subcellularLocation>
        <location evidence="1">Membrane</location>
        <topology evidence="1">Multi-pass membrane protein</topology>
    </subcellularLocation>
</comment>
<feature type="transmembrane region" description="Helical" evidence="6">
    <location>
        <begin position="298"/>
        <end position="316"/>
    </location>
</feature>
<sequence>MEAKPVATMTNEAFSEKTSGHPTKKTIRKGTTWYSSVIIIVNAAVGGGILNFPQSYHLAGGILTAGIMQAVLGVVAIGSLIMLAYCADYAKANSFQETLKRCCGHVVHTVCAITLAMFTFGVCVTYLVVIGDMWDKVFEFAISDPEVRQSWFLDRRFIITLTSLALILPISFPKRIAFLRYPSALGMIGVFYVVVLIVVQYFMDLPPRGYIKQSPDSWSDIFYVLPAICFGYQCHINSVPVYAELRGRPNLRLYGLVAGLGIGVTFIIYFGVGTFGYLSFGSHCSADILVNYPPTLHVIVGLAMLAVNIYSSYPIYEFCGRSAISTVLIQYCGWSAEKWSSIERRFRYISTVVWYTVSLLLALFVPNIGPLIGLMGSLAAFFVFSYPGLALLSVMLQVKPEKVNVRHKALMAVSIFYILLGVFFFGLTFSQAVVQIIRTV</sequence>
<evidence type="ECO:0000256" key="2">
    <source>
        <dbReference type="ARBA" id="ARBA00022692"/>
    </source>
</evidence>
<feature type="transmembrane region" description="Helical" evidence="6">
    <location>
        <begin position="184"/>
        <end position="203"/>
    </location>
</feature>
<feature type="transmembrane region" description="Helical" evidence="6">
    <location>
        <begin position="371"/>
        <end position="398"/>
    </location>
</feature>
<feature type="transmembrane region" description="Helical" evidence="6">
    <location>
        <begin position="33"/>
        <end position="52"/>
    </location>
</feature>
<feature type="transmembrane region" description="Helical" evidence="6">
    <location>
        <begin position="255"/>
        <end position="278"/>
    </location>
</feature>
<gene>
    <name evidence="8" type="ORF">CDAUBV1_LOCUS9156</name>
</gene>
<evidence type="ECO:0000256" key="3">
    <source>
        <dbReference type="ARBA" id="ARBA00022989"/>
    </source>
</evidence>
<dbReference type="PANTHER" id="PTHR22950:SF652">
    <property type="entry name" value="TRANSMEMBRANE AMINO ACID TRANSPORTER FAMILY PROTEIN"/>
    <property type="match status" value="1"/>
</dbReference>
<name>A0AAV2TD71_CALDB</name>
<feature type="region of interest" description="Disordered" evidence="5">
    <location>
        <begin position="1"/>
        <end position="23"/>
    </location>
</feature>
<keyword evidence="4 6" id="KW-0472">Membrane</keyword>
<dbReference type="GO" id="GO:0015179">
    <property type="term" value="F:L-amino acid transmembrane transporter activity"/>
    <property type="evidence" value="ECO:0007669"/>
    <property type="project" value="TreeGrafter"/>
</dbReference>
<evidence type="ECO:0000256" key="1">
    <source>
        <dbReference type="ARBA" id="ARBA00004141"/>
    </source>
</evidence>
<dbReference type="AlphaFoldDB" id="A0AAV2TD71"/>
<comment type="caution">
    <text evidence="8">The sequence shown here is derived from an EMBL/GenBank/DDBJ whole genome shotgun (WGS) entry which is preliminary data.</text>
</comment>
<feature type="transmembrane region" description="Helical" evidence="6">
    <location>
        <begin position="410"/>
        <end position="437"/>
    </location>
</feature>
<evidence type="ECO:0000313" key="8">
    <source>
        <dbReference type="EMBL" id="CAL5135095.1"/>
    </source>
</evidence>
<feature type="transmembrane region" description="Helical" evidence="6">
    <location>
        <begin position="106"/>
        <end position="131"/>
    </location>
</feature>
<protein>
    <recommendedName>
        <fullName evidence="7">Amino acid transporter transmembrane domain-containing protein</fullName>
    </recommendedName>
</protein>
<dbReference type="PANTHER" id="PTHR22950">
    <property type="entry name" value="AMINO ACID TRANSPORTER"/>
    <property type="match status" value="1"/>
</dbReference>
<dbReference type="Proteomes" id="UP001497525">
    <property type="component" value="Unassembled WGS sequence"/>
</dbReference>
<feature type="transmembrane region" description="Helical" evidence="6">
    <location>
        <begin position="151"/>
        <end position="172"/>
    </location>
</feature>
<evidence type="ECO:0000313" key="9">
    <source>
        <dbReference type="Proteomes" id="UP001497525"/>
    </source>
</evidence>
<dbReference type="GO" id="GO:0016020">
    <property type="term" value="C:membrane"/>
    <property type="evidence" value="ECO:0007669"/>
    <property type="project" value="UniProtKB-SubCell"/>
</dbReference>
<proteinExistence type="predicted"/>
<feature type="transmembrane region" description="Helical" evidence="6">
    <location>
        <begin position="58"/>
        <end position="85"/>
    </location>
</feature>
<feature type="transmembrane region" description="Helical" evidence="6">
    <location>
        <begin position="346"/>
        <end position="365"/>
    </location>
</feature>
<reference evidence="8" key="1">
    <citation type="submission" date="2024-06" db="EMBL/GenBank/DDBJ databases">
        <authorList>
            <person name="Liu X."/>
            <person name="Lenzi L."/>
            <person name="Haldenby T S."/>
            <person name="Uol C."/>
        </authorList>
    </citation>
    <scope>NUCLEOTIDE SEQUENCE</scope>
</reference>
<evidence type="ECO:0000256" key="6">
    <source>
        <dbReference type="SAM" id="Phobius"/>
    </source>
</evidence>
<dbReference type="EMBL" id="CAXLJL010000245">
    <property type="protein sequence ID" value="CAL5135095.1"/>
    <property type="molecule type" value="Genomic_DNA"/>
</dbReference>
<dbReference type="Pfam" id="PF01490">
    <property type="entry name" value="Aa_trans"/>
    <property type="match status" value="1"/>
</dbReference>
<organism evidence="8 9">
    <name type="scientific">Calicophoron daubneyi</name>
    <name type="common">Rumen fluke</name>
    <name type="synonym">Paramphistomum daubneyi</name>
    <dbReference type="NCBI Taxonomy" id="300641"/>
    <lineage>
        <taxon>Eukaryota</taxon>
        <taxon>Metazoa</taxon>
        <taxon>Spiralia</taxon>
        <taxon>Lophotrochozoa</taxon>
        <taxon>Platyhelminthes</taxon>
        <taxon>Trematoda</taxon>
        <taxon>Digenea</taxon>
        <taxon>Plagiorchiida</taxon>
        <taxon>Pronocephalata</taxon>
        <taxon>Paramphistomoidea</taxon>
        <taxon>Paramphistomidae</taxon>
        <taxon>Calicophoron</taxon>
    </lineage>
</organism>
<evidence type="ECO:0000259" key="7">
    <source>
        <dbReference type="Pfam" id="PF01490"/>
    </source>
</evidence>
<feature type="domain" description="Amino acid transporter transmembrane" evidence="7">
    <location>
        <begin position="30"/>
        <end position="429"/>
    </location>
</feature>
<keyword evidence="3 6" id="KW-1133">Transmembrane helix</keyword>
<evidence type="ECO:0000256" key="4">
    <source>
        <dbReference type="ARBA" id="ARBA00023136"/>
    </source>
</evidence>